<dbReference type="GO" id="GO:0005874">
    <property type="term" value="C:microtubule"/>
    <property type="evidence" value="ECO:0007669"/>
    <property type="project" value="UniProtKB-KW"/>
</dbReference>
<keyword evidence="15" id="KW-0131">Cell cycle</keyword>
<dbReference type="PANTHER" id="PTHR28216">
    <property type="entry name" value="DASH COMPLEX SUBUNIT DUO1"/>
    <property type="match status" value="1"/>
</dbReference>
<keyword evidence="13" id="KW-0206">Cytoskeleton</keyword>
<evidence type="ECO:0000256" key="4">
    <source>
        <dbReference type="ARBA" id="ARBA00005366"/>
    </source>
</evidence>
<dbReference type="GO" id="GO:0042729">
    <property type="term" value="C:DASH complex"/>
    <property type="evidence" value="ECO:0007669"/>
    <property type="project" value="InterPro"/>
</dbReference>
<dbReference type="AlphaFoldDB" id="W6MPK3"/>
<keyword evidence="7" id="KW-0132">Cell division</keyword>
<keyword evidence="12 19" id="KW-0175">Coiled coil</keyword>
<name>W6MPK3_9ASCO</name>
<protein>
    <recommendedName>
        <fullName evidence="17">DASH complex subunit DUO1</fullName>
    </recommendedName>
    <alternativeName>
        <fullName evidence="18">Outer kinetochore protein DUO1</fullName>
    </alternativeName>
</protein>
<dbReference type="InterPro" id="IPR013960">
    <property type="entry name" value="DASH_Duo1"/>
</dbReference>
<evidence type="ECO:0000256" key="10">
    <source>
        <dbReference type="ARBA" id="ARBA00022829"/>
    </source>
</evidence>
<dbReference type="GO" id="GO:0051301">
    <property type="term" value="P:cell division"/>
    <property type="evidence" value="ECO:0007669"/>
    <property type="project" value="UniProtKB-KW"/>
</dbReference>
<evidence type="ECO:0000256" key="9">
    <source>
        <dbReference type="ARBA" id="ARBA00022776"/>
    </source>
</evidence>
<dbReference type="GO" id="GO:0007059">
    <property type="term" value="P:chromosome segregation"/>
    <property type="evidence" value="ECO:0007669"/>
    <property type="project" value="UniProtKB-KW"/>
</dbReference>
<evidence type="ECO:0000313" key="20">
    <source>
        <dbReference type="EMBL" id="CDK28263.1"/>
    </source>
</evidence>
<evidence type="ECO:0000256" key="5">
    <source>
        <dbReference type="ARBA" id="ARBA00022454"/>
    </source>
</evidence>
<evidence type="ECO:0000256" key="3">
    <source>
        <dbReference type="ARBA" id="ARBA00004629"/>
    </source>
</evidence>
<evidence type="ECO:0000256" key="18">
    <source>
        <dbReference type="ARBA" id="ARBA00044358"/>
    </source>
</evidence>
<evidence type="ECO:0000256" key="14">
    <source>
        <dbReference type="ARBA" id="ARBA00023242"/>
    </source>
</evidence>
<keyword evidence="11" id="KW-0995">Kinetochore</keyword>
<dbReference type="EMBL" id="HG793129">
    <property type="protein sequence ID" value="CDK28263.1"/>
    <property type="molecule type" value="Genomic_DNA"/>
</dbReference>
<dbReference type="HOGENOM" id="CLU_1886073_0_0_1"/>
<keyword evidence="16" id="KW-0137">Centromere</keyword>
<accession>W6MPK3</accession>
<keyword evidence="8" id="KW-0493">Microtubule</keyword>
<evidence type="ECO:0000256" key="12">
    <source>
        <dbReference type="ARBA" id="ARBA00023054"/>
    </source>
</evidence>
<evidence type="ECO:0000256" key="17">
    <source>
        <dbReference type="ARBA" id="ARBA00044152"/>
    </source>
</evidence>
<evidence type="ECO:0000256" key="15">
    <source>
        <dbReference type="ARBA" id="ARBA00023306"/>
    </source>
</evidence>
<feature type="coiled-coil region" evidence="19">
    <location>
        <begin position="84"/>
        <end position="118"/>
    </location>
</feature>
<dbReference type="GO" id="GO:0000278">
    <property type="term" value="P:mitotic cell cycle"/>
    <property type="evidence" value="ECO:0007669"/>
    <property type="project" value="InterPro"/>
</dbReference>
<evidence type="ECO:0000256" key="6">
    <source>
        <dbReference type="ARBA" id="ARBA00022490"/>
    </source>
</evidence>
<keyword evidence="9" id="KW-0498">Mitosis</keyword>
<sequence length="135" mass="15684">MSVRSGSDTLNEELKHLQLLNSGFDALLHTVSKIRSDLRQTAETANASHELLDCWSMIISQDKSVTDYLNDPEWYGASRWKTVQEEVTQDLESERRALEHERARLLKANEEKKTLEAAKARRIRDREARLYGKKR</sequence>
<evidence type="ECO:0000256" key="1">
    <source>
        <dbReference type="ARBA" id="ARBA00004123"/>
    </source>
</evidence>
<dbReference type="GO" id="GO:0072686">
    <property type="term" value="C:mitotic spindle"/>
    <property type="evidence" value="ECO:0007669"/>
    <property type="project" value="InterPro"/>
</dbReference>
<evidence type="ECO:0000256" key="8">
    <source>
        <dbReference type="ARBA" id="ARBA00022701"/>
    </source>
</evidence>
<keyword evidence="21" id="KW-1185">Reference proteome</keyword>
<evidence type="ECO:0000256" key="2">
    <source>
        <dbReference type="ARBA" id="ARBA00004186"/>
    </source>
</evidence>
<dbReference type="GeneID" id="34521641"/>
<dbReference type="Pfam" id="PF08651">
    <property type="entry name" value="DASH_Duo1"/>
    <property type="match status" value="1"/>
</dbReference>
<keyword evidence="6" id="KW-0963">Cytoplasm</keyword>
<dbReference type="PANTHER" id="PTHR28216:SF1">
    <property type="entry name" value="DASH COMPLEX SUBUNIT DUO1"/>
    <property type="match status" value="1"/>
</dbReference>
<evidence type="ECO:0000256" key="16">
    <source>
        <dbReference type="ARBA" id="ARBA00023328"/>
    </source>
</evidence>
<comment type="similarity">
    <text evidence="4">Belongs to the DASH complex DUO1 family.</text>
</comment>
<evidence type="ECO:0000256" key="7">
    <source>
        <dbReference type="ARBA" id="ARBA00022618"/>
    </source>
</evidence>
<reference evidence="20" key="2">
    <citation type="submission" date="2014-02" db="EMBL/GenBank/DDBJ databases">
        <title>Complete DNA sequence of /Kuraishia capsulata/ illustrates novel genomic features among budding yeasts (/Saccharomycotina/).</title>
        <authorList>
            <person name="Morales L."/>
            <person name="Noel B."/>
            <person name="Porcel B."/>
            <person name="Marcet-Houben M."/>
            <person name="Hullo M-F."/>
            <person name="Sacerdot C."/>
            <person name="Tekaia F."/>
            <person name="Leh-Louis V."/>
            <person name="Despons L."/>
            <person name="Khanna V."/>
            <person name="Aury J-M."/>
            <person name="Barbe V."/>
            <person name="Couloux A."/>
            <person name="Labadie K."/>
            <person name="Pelletier E."/>
            <person name="Souciet J-L."/>
            <person name="Boekhout T."/>
            <person name="Gabaldon T."/>
            <person name="Wincker P."/>
            <person name="Dujon B."/>
        </authorList>
    </citation>
    <scope>NUCLEOTIDE SEQUENCE</scope>
    <source>
        <strain evidence="20">CBS 1993</strain>
    </source>
</reference>
<organism evidence="20 21">
    <name type="scientific">Kuraishia capsulata CBS 1993</name>
    <dbReference type="NCBI Taxonomy" id="1382522"/>
    <lineage>
        <taxon>Eukaryota</taxon>
        <taxon>Fungi</taxon>
        <taxon>Dikarya</taxon>
        <taxon>Ascomycota</taxon>
        <taxon>Saccharomycotina</taxon>
        <taxon>Pichiomycetes</taxon>
        <taxon>Pichiales</taxon>
        <taxon>Pichiaceae</taxon>
        <taxon>Kuraishia</taxon>
    </lineage>
</organism>
<proteinExistence type="inferred from homology"/>
<evidence type="ECO:0000256" key="11">
    <source>
        <dbReference type="ARBA" id="ARBA00022838"/>
    </source>
</evidence>
<dbReference type="Proteomes" id="UP000019384">
    <property type="component" value="Unassembled WGS sequence"/>
</dbReference>
<dbReference type="RefSeq" id="XP_022460253.1">
    <property type="nucleotide sequence ID" value="XM_022600959.1"/>
</dbReference>
<keyword evidence="5" id="KW-0158">Chromosome</keyword>
<reference evidence="20" key="1">
    <citation type="submission" date="2013-12" db="EMBL/GenBank/DDBJ databases">
        <authorList>
            <person name="Genoscope - CEA"/>
        </authorList>
    </citation>
    <scope>NUCLEOTIDE SEQUENCE</scope>
    <source>
        <strain evidence="20">CBS 1993</strain>
    </source>
</reference>
<comment type="subcellular location">
    <subcellularLocation>
        <location evidence="3">Chromosome</location>
        <location evidence="3">Centromere</location>
        <location evidence="3">Kinetochore</location>
    </subcellularLocation>
    <subcellularLocation>
        <location evidence="2">Cytoplasm</location>
        <location evidence="2">Cytoskeleton</location>
        <location evidence="2">Spindle</location>
    </subcellularLocation>
    <subcellularLocation>
        <location evidence="1">Nucleus</location>
    </subcellularLocation>
</comment>
<evidence type="ECO:0000313" key="21">
    <source>
        <dbReference type="Proteomes" id="UP000019384"/>
    </source>
</evidence>
<evidence type="ECO:0000256" key="19">
    <source>
        <dbReference type="SAM" id="Coils"/>
    </source>
</evidence>
<gene>
    <name evidence="20" type="ORF">KUCA_T00004245001</name>
</gene>
<keyword evidence="14" id="KW-0539">Nucleus</keyword>
<keyword evidence="10" id="KW-0159">Chromosome partition</keyword>
<evidence type="ECO:0000256" key="13">
    <source>
        <dbReference type="ARBA" id="ARBA00023212"/>
    </source>
</evidence>